<proteinExistence type="predicted"/>
<keyword evidence="2" id="KW-1185">Reference proteome</keyword>
<dbReference type="Proteomes" id="UP001152300">
    <property type="component" value="Unassembled WGS sequence"/>
</dbReference>
<comment type="caution">
    <text evidence="1">The sequence shown here is derived from an EMBL/GenBank/DDBJ whole genome shotgun (WGS) entry which is preliminary data.</text>
</comment>
<protein>
    <submittedName>
        <fullName evidence="1">Uncharacterized protein</fullName>
    </submittedName>
</protein>
<dbReference type="AlphaFoldDB" id="A0A9X0A8G9"/>
<dbReference type="OrthoDB" id="2316594at2759"/>
<name>A0A9X0A8G9_9HELO</name>
<dbReference type="EMBL" id="JAPEIS010000017">
    <property type="protein sequence ID" value="KAJ8058175.1"/>
    <property type="molecule type" value="Genomic_DNA"/>
</dbReference>
<evidence type="ECO:0000313" key="1">
    <source>
        <dbReference type="EMBL" id="KAJ8058175.1"/>
    </source>
</evidence>
<sequence>MKLKQYQSFQTSETTRFHPLLSHINDDSHEDSKGSSSQIKQQVGAFLSAPIFSTAAYDLVIKSASTTLTTIPDITPQYRLIGIEMKEEDCNIKAKHRLLLTNLNMPWSAFICNSQGTGKSHTLSCLLESSLLKDNSTDELPSPLADLVIHYNAFTNNNTNQLCEAVYLYSSGIPITIMVSPSNIWSMKRLYRELSLHNNNELPPHIVPLYLNEDQLDSSRILKLMTFDPNSDNVPLYMGAIISIIRKITISNVKFTYTLFRKRFADIHWTAGQETPLNIRLQMLDTFLAPSTKTKIMKPTTAEENI</sequence>
<accession>A0A9X0A8G9</accession>
<reference evidence="1" key="1">
    <citation type="submission" date="2022-11" db="EMBL/GenBank/DDBJ databases">
        <title>Genome Resource of Sclerotinia nivalis Strain SnTB1, a Plant Pathogen Isolated from American Ginseng.</title>
        <authorList>
            <person name="Fan S."/>
        </authorList>
    </citation>
    <scope>NUCLEOTIDE SEQUENCE</scope>
    <source>
        <strain evidence="1">SnTB1</strain>
    </source>
</reference>
<gene>
    <name evidence="1" type="ORF">OCU04_013029</name>
</gene>
<evidence type="ECO:0000313" key="2">
    <source>
        <dbReference type="Proteomes" id="UP001152300"/>
    </source>
</evidence>
<organism evidence="1 2">
    <name type="scientific">Sclerotinia nivalis</name>
    <dbReference type="NCBI Taxonomy" id="352851"/>
    <lineage>
        <taxon>Eukaryota</taxon>
        <taxon>Fungi</taxon>
        <taxon>Dikarya</taxon>
        <taxon>Ascomycota</taxon>
        <taxon>Pezizomycotina</taxon>
        <taxon>Leotiomycetes</taxon>
        <taxon>Helotiales</taxon>
        <taxon>Sclerotiniaceae</taxon>
        <taxon>Sclerotinia</taxon>
    </lineage>
</organism>